<keyword evidence="7 9" id="KW-0456">Lyase</keyword>
<dbReference type="Ensembl" id="ENSSFAT00005019232.1">
    <property type="protein sequence ID" value="ENSSFAP00005018501.1"/>
    <property type="gene ID" value="ENSSFAG00005008721.1"/>
</dbReference>
<accession>A0A672GIA6</accession>
<evidence type="ECO:0000256" key="3">
    <source>
        <dbReference type="ARBA" id="ARBA00012320"/>
    </source>
</evidence>
<dbReference type="Pfam" id="PF00282">
    <property type="entry name" value="Pyridoxal_deC"/>
    <property type="match status" value="1"/>
</dbReference>
<evidence type="ECO:0000256" key="2">
    <source>
        <dbReference type="ARBA" id="ARBA00011738"/>
    </source>
</evidence>
<keyword evidence="4" id="KW-0127">Catecholamine biosynthesis</keyword>
<evidence type="ECO:0000313" key="11">
    <source>
        <dbReference type="Proteomes" id="UP000472267"/>
    </source>
</evidence>
<dbReference type="GO" id="GO:0042423">
    <property type="term" value="P:catecholamine biosynthetic process"/>
    <property type="evidence" value="ECO:0007669"/>
    <property type="project" value="UniProtKB-KW"/>
</dbReference>
<comment type="cofactor">
    <cofactor evidence="1 9">
        <name>pyridoxal 5'-phosphate</name>
        <dbReference type="ChEBI" id="CHEBI:597326"/>
    </cofactor>
</comment>
<sequence length="425" mass="47813">MQAEEYNRRGKELVDYISKYLGSIRERRVIPDVKPGYMKELLPDSAPVEPEDWENIFNDIERVIMPGVVHWQSPHMHAYYPSLTSWPSMLGDMLADAINCVGFTWASSPACTELETTVMDWLCKALGLPSFFLHHHPDSRGGGILQSTVSESTLVALLAARKDKILQLRAELDQEVDDSILNSRLVAYASDQAHSSVEKAGLISLVKIRFLPSDENLSLRGDTLKQAIQEDRRRGLVPFLLCSTLGTTGVCAFDKLSELGPVCEEEGLWLHVDAAYAGSAYFCPELRWSLQGIEFSDSFVFNPSKWMMVHFDCTYIEYQRELTNHHLNPCFFPTKVMILIFHIRNKFVTSISAICGVFRELCRRSCADYVRAEVELCIMGGAVQHRAVQHSTWLPGGDSGIAQICVNGSGNNSMHFFFFNGEITL</sequence>
<dbReference type="GO" id="GO:0006548">
    <property type="term" value="P:L-histidine catabolic process"/>
    <property type="evidence" value="ECO:0007669"/>
    <property type="project" value="TreeGrafter"/>
</dbReference>
<dbReference type="GO" id="GO:0004398">
    <property type="term" value="F:histidine decarboxylase activity"/>
    <property type="evidence" value="ECO:0007669"/>
    <property type="project" value="UniProtKB-EC"/>
</dbReference>
<evidence type="ECO:0000256" key="7">
    <source>
        <dbReference type="ARBA" id="ARBA00023239"/>
    </source>
</evidence>
<evidence type="ECO:0000313" key="10">
    <source>
        <dbReference type="Ensembl" id="ENSSFAP00005018501.1"/>
    </source>
</evidence>
<organism evidence="10 11">
    <name type="scientific">Salarias fasciatus</name>
    <name type="common">Jewelled blenny</name>
    <name type="synonym">Blennius fasciatus</name>
    <dbReference type="NCBI Taxonomy" id="181472"/>
    <lineage>
        <taxon>Eukaryota</taxon>
        <taxon>Metazoa</taxon>
        <taxon>Chordata</taxon>
        <taxon>Craniata</taxon>
        <taxon>Vertebrata</taxon>
        <taxon>Euteleostomi</taxon>
        <taxon>Actinopterygii</taxon>
        <taxon>Neopterygii</taxon>
        <taxon>Teleostei</taxon>
        <taxon>Neoteleostei</taxon>
        <taxon>Acanthomorphata</taxon>
        <taxon>Ovalentaria</taxon>
        <taxon>Blenniimorphae</taxon>
        <taxon>Blenniiformes</taxon>
        <taxon>Blennioidei</taxon>
        <taxon>Blenniidae</taxon>
        <taxon>Salariinae</taxon>
        <taxon>Salarias</taxon>
    </lineage>
</organism>
<dbReference type="PANTHER" id="PTHR11999">
    <property type="entry name" value="GROUP II PYRIDOXAL-5-PHOSPHATE DECARBOXYLASE"/>
    <property type="match status" value="1"/>
</dbReference>
<dbReference type="Proteomes" id="UP000472267">
    <property type="component" value="Chromosome 1"/>
</dbReference>
<evidence type="ECO:0000256" key="4">
    <source>
        <dbReference type="ARBA" id="ARBA00022584"/>
    </source>
</evidence>
<dbReference type="AlphaFoldDB" id="A0A672GIA6"/>
<dbReference type="Gene3D" id="3.40.640.10">
    <property type="entry name" value="Type I PLP-dependent aspartate aminotransferase-like (Major domain)"/>
    <property type="match status" value="1"/>
</dbReference>
<dbReference type="GO" id="GO:0030170">
    <property type="term" value="F:pyridoxal phosphate binding"/>
    <property type="evidence" value="ECO:0007669"/>
    <property type="project" value="InterPro"/>
</dbReference>
<comment type="subunit">
    <text evidence="2">Homodimer.</text>
</comment>
<name>A0A672GIA6_SALFA</name>
<gene>
    <name evidence="10" type="primary">hdc</name>
</gene>
<proteinExistence type="inferred from homology"/>
<dbReference type="InterPro" id="IPR002129">
    <property type="entry name" value="PyrdxlP-dep_de-COase"/>
</dbReference>
<reference evidence="10" key="1">
    <citation type="submission" date="2019-06" db="EMBL/GenBank/DDBJ databases">
        <authorList>
            <consortium name="Wellcome Sanger Institute Data Sharing"/>
        </authorList>
    </citation>
    <scope>NUCLEOTIDE SEQUENCE [LARGE SCALE GENOMIC DNA]</scope>
</reference>
<dbReference type="FunFam" id="1.20.1340.10:FF:000001">
    <property type="entry name" value="Histidine decarboxylase"/>
    <property type="match status" value="1"/>
</dbReference>
<dbReference type="InterPro" id="IPR010977">
    <property type="entry name" value="Aromatic_deC"/>
</dbReference>
<dbReference type="Gene3D" id="1.20.1340.10">
    <property type="entry name" value="dopa decarboxylase, N-terminal domain"/>
    <property type="match status" value="1"/>
</dbReference>
<evidence type="ECO:0000256" key="5">
    <source>
        <dbReference type="ARBA" id="ARBA00022793"/>
    </source>
</evidence>
<dbReference type="GO" id="GO:0005737">
    <property type="term" value="C:cytoplasm"/>
    <property type="evidence" value="ECO:0007669"/>
    <property type="project" value="TreeGrafter"/>
</dbReference>
<evidence type="ECO:0000256" key="6">
    <source>
        <dbReference type="ARBA" id="ARBA00022898"/>
    </source>
</evidence>
<dbReference type="PANTHER" id="PTHR11999:SF68">
    <property type="entry name" value="HISTIDINE DECARBOXYLASE"/>
    <property type="match status" value="1"/>
</dbReference>
<reference evidence="10" key="2">
    <citation type="submission" date="2025-08" db="UniProtKB">
        <authorList>
            <consortium name="Ensembl"/>
        </authorList>
    </citation>
    <scope>IDENTIFICATION</scope>
</reference>
<comment type="similarity">
    <text evidence="9">Belongs to the group II decarboxylase family.</text>
</comment>
<dbReference type="InterPro" id="IPR015424">
    <property type="entry name" value="PyrdxlP-dep_Trfase"/>
</dbReference>
<evidence type="ECO:0000256" key="9">
    <source>
        <dbReference type="RuleBase" id="RU000382"/>
    </source>
</evidence>
<dbReference type="SUPFAM" id="SSF53383">
    <property type="entry name" value="PLP-dependent transferases"/>
    <property type="match status" value="1"/>
</dbReference>
<evidence type="ECO:0000256" key="8">
    <source>
        <dbReference type="ARBA" id="ARBA00039946"/>
    </source>
</evidence>
<evidence type="ECO:0000256" key="1">
    <source>
        <dbReference type="ARBA" id="ARBA00001933"/>
    </source>
</evidence>
<protein>
    <recommendedName>
        <fullName evidence="8">Histidine decarboxylase</fullName>
        <ecNumber evidence="3">4.1.1.22</ecNumber>
    </recommendedName>
</protein>
<keyword evidence="5" id="KW-0210">Decarboxylase</keyword>
<reference evidence="10" key="3">
    <citation type="submission" date="2025-09" db="UniProtKB">
        <authorList>
            <consortium name="Ensembl"/>
        </authorList>
    </citation>
    <scope>IDENTIFICATION</scope>
</reference>
<dbReference type="EC" id="4.1.1.22" evidence="3"/>
<dbReference type="InterPro" id="IPR015421">
    <property type="entry name" value="PyrdxlP-dep_Trfase_major"/>
</dbReference>
<keyword evidence="6 9" id="KW-0663">Pyridoxal phosphate</keyword>
<keyword evidence="11" id="KW-1185">Reference proteome</keyword>
<dbReference type="GO" id="GO:0001694">
    <property type="term" value="P:histamine biosynthetic process"/>
    <property type="evidence" value="ECO:0007669"/>
    <property type="project" value="TreeGrafter"/>
</dbReference>
<dbReference type="PRINTS" id="PR00800">
    <property type="entry name" value="YHDCRBOXLASE"/>
</dbReference>